<dbReference type="GO" id="GO:0015297">
    <property type="term" value="F:antiporter activity"/>
    <property type="evidence" value="ECO:0007669"/>
    <property type="project" value="InterPro"/>
</dbReference>
<proteinExistence type="inferred from homology"/>
<sequence length="158" mass="17307">MPSIVWRHHSDKLSRLSSIYSKNLYAMEGFGKEVKKQLCLGRPLVFAGTLQYSLQVSSLMFVGHISELALSGASLATSFATITSFTLLMGLASALDVLCGQSFVAKELSLRRFRSIGAYDLHIDHLPGYNESLRILDSAPSKLSSTNLNSAFVLSPEY</sequence>
<gene>
    <name evidence="2" type="ORF">FNV43_RR19457</name>
</gene>
<accession>A0A8K0DZM8</accession>
<dbReference type="AlphaFoldDB" id="A0A8K0DZM8"/>
<dbReference type="GO" id="GO:0016020">
    <property type="term" value="C:membrane"/>
    <property type="evidence" value="ECO:0007669"/>
    <property type="project" value="InterPro"/>
</dbReference>
<protein>
    <submittedName>
        <fullName evidence="2">Uncharacterized protein</fullName>
    </submittedName>
</protein>
<organism evidence="2 3">
    <name type="scientific">Rhamnella rubrinervis</name>
    <dbReference type="NCBI Taxonomy" id="2594499"/>
    <lineage>
        <taxon>Eukaryota</taxon>
        <taxon>Viridiplantae</taxon>
        <taxon>Streptophyta</taxon>
        <taxon>Embryophyta</taxon>
        <taxon>Tracheophyta</taxon>
        <taxon>Spermatophyta</taxon>
        <taxon>Magnoliopsida</taxon>
        <taxon>eudicotyledons</taxon>
        <taxon>Gunneridae</taxon>
        <taxon>Pentapetalae</taxon>
        <taxon>rosids</taxon>
        <taxon>fabids</taxon>
        <taxon>Rosales</taxon>
        <taxon>Rhamnaceae</taxon>
        <taxon>rhamnoid group</taxon>
        <taxon>Rhamneae</taxon>
        <taxon>Rhamnella</taxon>
    </lineage>
</organism>
<reference evidence="2" key="1">
    <citation type="submission" date="2020-03" db="EMBL/GenBank/DDBJ databases">
        <title>A high-quality chromosome-level genome assembly of a woody plant with both climbing and erect habits, Rhamnella rubrinervis.</title>
        <authorList>
            <person name="Lu Z."/>
            <person name="Yang Y."/>
            <person name="Zhu X."/>
            <person name="Sun Y."/>
        </authorList>
    </citation>
    <scope>NUCLEOTIDE SEQUENCE</scope>
    <source>
        <strain evidence="2">BYM</strain>
        <tissue evidence="2">Leaf</tissue>
    </source>
</reference>
<keyword evidence="3" id="KW-1185">Reference proteome</keyword>
<evidence type="ECO:0000256" key="1">
    <source>
        <dbReference type="ARBA" id="ARBA00010199"/>
    </source>
</evidence>
<evidence type="ECO:0000313" key="3">
    <source>
        <dbReference type="Proteomes" id="UP000796880"/>
    </source>
</evidence>
<dbReference type="GO" id="GO:0042910">
    <property type="term" value="F:xenobiotic transmembrane transporter activity"/>
    <property type="evidence" value="ECO:0007669"/>
    <property type="project" value="InterPro"/>
</dbReference>
<dbReference type="EMBL" id="VOIH02000009">
    <property type="protein sequence ID" value="KAF3436710.1"/>
    <property type="molecule type" value="Genomic_DNA"/>
</dbReference>
<dbReference type="InterPro" id="IPR002528">
    <property type="entry name" value="MATE_fam"/>
</dbReference>
<name>A0A8K0DZM8_9ROSA</name>
<evidence type="ECO:0000313" key="2">
    <source>
        <dbReference type="EMBL" id="KAF3436710.1"/>
    </source>
</evidence>
<dbReference type="PANTHER" id="PTHR11206">
    <property type="entry name" value="MULTIDRUG RESISTANCE PROTEIN"/>
    <property type="match status" value="1"/>
</dbReference>
<comment type="similarity">
    <text evidence="1">Belongs to the multi antimicrobial extrusion (MATE) (TC 2.A.66.1) family.</text>
</comment>
<dbReference type="Proteomes" id="UP000796880">
    <property type="component" value="Unassembled WGS sequence"/>
</dbReference>
<comment type="caution">
    <text evidence="2">The sequence shown here is derived from an EMBL/GenBank/DDBJ whole genome shotgun (WGS) entry which is preliminary data.</text>
</comment>
<dbReference type="Pfam" id="PF01554">
    <property type="entry name" value="MatE"/>
    <property type="match status" value="1"/>
</dbReference>
<dbReference type="OrthoDB" id="2126698at2759"/>